<keyword evidence="2" id="KW-0520">NAD</keyword>
<accession>A0ABV7G782</accession>
<dbReference type="Gene3D" id="1.10.1040.10">
    <property type="entry name" value="N-(1-d-carboxylethyl)-l-norvaline Dehydrogenase, domain 2"/>
    <property type="match status" value="1"/>
</dbReference>
<feature type="domain" description="3-hydroxyisobutyrate dehydrogenase-like NAD-binding" evidence="4">
    <location>
        <begin position="168"/>
        <end position="287"/>
    </location>
</feature>
<dbReference type="EMBL" id="JBHRTN010000026">
    <property type="protein sequence ID" value="MFC3127374.1"/>
    <property type="molecule type" value="Genomic_DNA"/>
</dbReference>
<evidence type="ECO:0000313" key="5">
    <source>
        <dbReference type="EMBL" id="MFC3127374.1"/>
    </source>
</evidence>
<dbReference type="Pfam" id="PF03446">
    <property type="entry name" value="NAD_binding_2"/>
    <property type="match status" value="1"/>
</dbReference>
<protein>
    <submittedName>
        <fullName evidence="5">NAD(P)-dependent oxidoreductase</fullName>
        <ecNumber evidence="5">1.1.-.-</ecNumber>
    </submittedName>
</protein>
<dbReference type="GO" id="GO:0016491">
    <property type="term" value="F:oxidoreductase activity"/>
    <property type="evidence" value="ECO:0007669"/>
    <property type="project" value="UniProtKB-KW"/>
</dbReference>
<feature type="domain" description="6-phosphogluconate dehydrogenase NADP-binding" evidence="3">
    <location>
        <begin position="6"/>
        <end position="165"/>
    </location>
</feature>
<proteinExistence type="predicted"/>
<dbReference type="InterPro" id="IPR008927">
    <property type="entry name" value="6-PGluconate_DH-like_C_sf"/>
</dbReference>
<gene>
    <name evidence="5" type="ORF">ACFOD4_20110</name>
</gene>
<dbReference type="SUPFAM" id="SSF48179">
    <property type="entry name" value="6-phosphogluconate dehydrogenase C-terminal domain-like"/>
    <property type="match status" value="1"/>
</dbReference>
<evidence type="ECO:0000256" key="1">
    <source>
        <dbReference type="ARBA" id="ARBA00023002"/>
    </source>
</evidence>
<keyword evidence="1 5" id="KW-0560">Oxidoreductase</keyword>
<evidence type="ECO:0000313" key="6">
    <source>
        <dbReference type="Proteomes" id="UP001595593"/>
    </source>
</evidence>
<keyword evidence="6" id="KW-1185">Reference proteome</keyword>
<dbReference type="InterPro" id="IPR029154">
    <property type="entry name" value="HIBADH-like_NADP-bd"/>
</dbReference>
<dbReference type="EC" id="1.1.-.-" evidence="5"/>
<dbReference type="RefSeq" id="WP_379599377.1">
    <property type="nucleotide sequence ID" value="NZ_JBHRTN010000026.1"/>
</dbReference>
<dbReference type="Proteomes" id="UP001595593">
    <property type="component" value="Unassembled WGS sequence"/>
</dbReference>
<dbReference type="InterPro" id="IPR015815">
    <property type="entry name" value="HIBADH-related"/>
</dbReference>
<name>A0ABV7G782_9PROT</name>
<comment type="caution">
    <text evidence="5">The sequence shown here is derived from an EMBL/GenBank/DDBJ whole genome shotgun (WGS) entry which is preliminary data.</text>
</comment>
<dbReference type="InterPro" id="IPR006115">
    <property type="entry name" value="6PGDH_NADP-bd"/>
</dbReference>
<organism evidence="5 6">
    <name type="scientific">Teichococcus globiformis</name>
    <dbReference type="NCBI Taxonomy" id="2307229"/>
    <lineage>
        <taxon>Bacteria</taxon>
        <taxon>Pseudomonadati</taxon>
        <taxon>Pseudomonadota</taxon>
        <taxon>Alphaproteobacteria</taxon>
        <taxon>Acetobacterales</taxon>
        <taxon>Roseomonadaceae</taxon>
        <taxon>Roseomonas</taxon>
    </lineage>
</organism>
<evidence type="ECO:0000259" key="4">
    <source>
        <dbReference type="Pfam" id="PF14833"/>
    </source>
</evidence>
<dbReference type="Pfam" id="PF14833">
    <property type="entry name" value="NAD_binding_11"/>
    <property type="match status" value="1"/>
</dbReference>
<dbReference type="SUPFAM" id="SSF51735">
    <property type="entry name" value="NAD(P)-binding Rossmann-fold domains"/>
    <property type="match status" value="1"/>
</dbReference>
<dbReference type="PANTHER" id="PTHR43060">
    <property type="entry name" value="3-HYDROXYISOBUTYRATE DEHYDROGENASE-LIKE 1, MITOCHONDRIAL-RELATED"/>
    <property type="match status" value="1"/>
</dbReference>
<evidence type="ECO:0000259" key="3">
    <source>
        <dbReference type="Pfam" id="PF03446"/>
    </source>
</evidence>
<dbReference type="InterPro" id="IPR036291">
    <property type="entry name" value="NAD(P)-bd_dom_sf"/>
</dbReference>
<dbReference type="Gene3D" id="3.40.50.720">
    <property type="entry name" value="NAD(P)-binding Rossmann-like Domain"/>
    <property type="match status" value="1"/>
</dbReference>
<reference evidence="6" key="1">
    <citation type="journal article" date="2019" name="Int. J. Syst. Evol. Microbiol.">
        <title>The Global Catalogue of Microorganisms (GCM) 10K type strain sequencing project: providing services to taxonomists for standard genome sequencing and annotation.</title>
        <authorList>
            <consortium name="The Broad Institute Genomics Platform"/>
            <consortium name="The Broad Institute Genome Sequencing Center for Infectious Disease"/>
            <person name="Wu L."/>
            <person name="Ma J."/>
        </authorList>
    </citation>
    <scope>NUCLEOTIDE SEQUENCE [LARGE SCALE GENOMIC DNA]</scope>
    <source>
        <strain evidence="6">KCTC 52094</strain>
    </source>
</reference>
<evidence type="ECO:0000256" key="2">
    <source>
        <dbReference type="ARBA" id="ARBA00023027"/>
    </source>
</evidence>
<dbReference type="InterPro" id="IPR013328">
    <property type="entry name" value="6PGD_dom2"/>
</dbReference>
<dbReference type="PANTHER" id="PTHR43060:SF15">
    <property type="entry name" value="3-HYDROXYISOBUTYRATE DEHYDROGENASE-LIKE 1, MITOCHONDRIAL-RELATED"/>
    <property type="match status" value="1"/>
</dbReference>
<sequence length="295" mass="30407">MSLPRLGFVGIGLMGEAMVRRLLQQGFAVTVWNREPERLDTVLPHGAVAAETPAALAAGCDILLACVLHTDAVQEVVFGPDGLAAGAAPGTLLIDHSTADPARTREMAARLRGERNGAWVDAPVSGGPEAALDGSLTIMAGGAEADVARALPVMQALGAQVTRMGEVGAGQVAKVLNQAIVGAGYVVMAEALALAEAAGLDAAALPACLAGGHADSNLLRRIYPRMQARAFEPPTGYARQLLKDLDAVEAFAGAHGLRLAMVEAAARQFRTHVAAGNALRDGVTISQLYGDKPDR</sequence>
<dbReference type="PIRSF" id="PIRSF000103">
    <property type="entry name" value="HIBADH"/>
    <property type="match status" value="1"/>
</dbReference>